<evidence type="ECO:0000313" key="1">
    <source>
        <dbReference type="EMBL" id="EWS75604.1"/>
    </source>
</evidence>
<proteinExistence type="predicted"/>
<dbReference type="InParanoid" id="W7XL36"/>
<keyword evidence="2" id="KW-1185">Reference proteome</keyword>
<name>W7XL36_TETTS</name>
<evidence type="ECO:0000313" key="2">
    <source>
        <dbReference type="Proteomes" id="UP000009168"/>
    </source>
</evidence>
<reference evidence="2" key="1">
    <citation type="journal article" date="2006" name="PLoS Biol.">
        <title>Macronuclear genome sequence of the ciliate Tetrahymena thermophila, a model eukaryote.</title>
        <authorList>
            <person name="Eisen J.A."/>
            <person name="Coyne R.S."/>
            <person name="Wu M."/>
            <person name="Wu D."/>
            <person name="Thiagarajan M."/>
            <person name="Wortman J.R."/>
            <person name="Badger J.H."/>
            <person name="Ren Q."/>
            <person name="Amedeo P."/>
            <person name="Jones K.M."/>
            <person name="Tallon L.J."/>
            <person name="Delcher A.L."/>
            <person name="Salzberg S.L."/>
            <person name="Silva J.C."/>
            <person name="Haas B.J."/>
            <person name="Majoros W.H."/>
            <person name="Farzad M."/>
            <person name="Carlton J.M."/>
            <person name="Smith R.K. Jr."/>
            <person name="Garg J."/>
            <person name="Pearlman R.E."/>
            <person name="Karrer K.M."/>
            <person name="Sun L."/>
            <person name="Manning G."/>
            <person name="Elde N.C."/>
            <person name="Turkewitz A.P."/>
            <person name="Asai D.J."/>
            <person name="Wilkes D.E."/>
            <person name="Wang Y."/>
            <person name="Cai H."/>
            <person name="Collins K."/>
            <person name="Stewart B.A."/>
            <person name="Lee S.R."/>
            <person name="Wilamowska K."/>
            <person name="Weinberg Z."/>
            <person name="Ruzzo W.L."/>
            <person name="Wloga D."/>
            <person name="Gaertig J."/>
            <person name="Frankel J."/>
            <person name="Tsao C.-C."/>
            <person name="Gorovsky M.A."/>
            <person name="Keeling P.J."/>
            <person name="Waller R.F."/>
            <person name="Patron N.J."/>
            <person name="Cherry J.M."/>
            <person name="Stover N.A."/>
            <person name="Krieger C.J."/>
            <person name="del Toro C."/>
            <person name="Ryder H.F."/>
            <person name="Williamson S.C."/>
            <person name="Barbeau R.A."/>
            <person name="Hamilton E.P."/>
            <person name="Orias E."/>
        </authorList>
    </citation>
    <scope>NUCLEOTIDE SEQUENCE [LARGE SCALE GENOMIC DNA]</scope>
    <source>
        <strain evidence="2">SB210</strain>
    </source>
</reference>
<dbReference type="GeneID" id="24442122"/>
<dbReference type="Proteomes" id="UP000009168">
    <property type="component" value="Unassembled WGS sequence"/>
</dbReference>
<organism evidence="1 2">
    <name type="scientific">Tetrahymena thermophila (strain SB210)</name>
    <dbReference type="NCBI Taxonomy" id="312017"/>
    <lineage>
        <taxon>Eukaryota</taxon>
        <taxon>Sar</taxon>
        <taxon>Alveolata</taxon>
        <taxon>Ciliophora</taxon>
        <taxon>Intramacronucleata</taxon>
        <taxon>Oligohymenophorea</taxon>
        <taxon>Hymenostomatida</taxon>
        <taxon>Tetrahymenina</taxon>
        <taxon>Tetrahymenidae</taxon>
        <taxon>Tetrahymena</taxon>
    </lineage>
</organism>
<dbReference type="AlphaFoldDB" id="W7XL36"/>
<protein>
    <submittedName>
        <fullName evidence="1">Uncharacterized protein</fullName>
    </submittedName>
</protein>
<gene>
    <name evidence="1" type="ORF">TTHERM_001302817</name>
</gene>
<dbReference type="KEGG" id="tet:TTHERM_001302817"/>
<sequence>MNIINQLFRRIKQNNKKQINQQQNQKLKIQKLVKSTKKKKTIKIKMKNQLVKSQQINYQALLFQINFYIKKYHNQKRINCLYRRQSFKYKRLVQFDKAKPKSDTPLSLIQLELFKYQKKKIINQLISQKEKMIKKYQFINKGRKSKTSKIKNKSIKNLIDKQELYYFKFIFILKCCHIPKQINFFYYRLSVKLVRLVKFAKLEPKPDAPSSPIQFQLLKYCRKIKNQFVNQKKNMKQQQMNNLINNKSKS</sequence>
<accession>W7XL36</accession>
<dbReference type="RefSeq" id="XP_012651857.1">
    <property type="nucleotide sequence ID" value="XM_012796403.1"/>
</dbReference>
<dbReference type="EMBL" id="GG662782">
    <property type="protein sequence ID" value="EWS75604.1"/>
    <property type="molecule type" value="Genomic_DNA"/>
</dbReference>